<evidence type="ECO:0000313" key="1">
    <source>
        <dbReference type="EMBL" id="MEQ2197858.1"/>
    </source>
</evidence>
<proteinExistence type="predicted"/>
<accession>A0ABV0QQN8</accession>
<name>A0ABV0QQN8_9TELE</name>
<dbReference type="Proteomes" id="UP001434883">
    <property type="component" value="Unassembled WGS sequence"/>
</dbReference>
<evidence type="ECO:0000313" key="2">
    <source>
        <dbReference type="Proteomes" id="UP001434883"/>
    </source>
</evidence>
<gene>
    <name evidence="1" type="ORF">XENOCAPTIV_004277</name>
</gene>
<keyword evidence="2" id="KW-1185">Reference proteome</keyword>
<reference evidence="1 2" key="1">
    <citation type="submission" date="2021-06" db="EMBL/GenBank/DDBJ databases">
        <authorList>
            <person name="Palmer J.M."/>
        </authorList>
    </citation>
    <scope>NUCLEOTIDE SEQUENCE [LARGE SCALE GENOMIC DNA]</scope>
    <source>
        <strain evidence="1 2">XC_2019</strain>
        <tissue evidence="1">Muscle</tissue>
    </source>
</reference>
<comment type="caution">
    <text evidence="1">The sequence shown here is derived from an EMBL/GenBank/DDBJ whole genome shotgun (WGS) entry which is preliminary data.</text>
</comment>
<protein>
    <recommendedName>
        <fullName evidence="3">Secreted protein</fullName>
    </recommendedName>
</protein>
<organism evidence="1 2">
    <name type="scientific">Xenoophorus captivus</name>
    <dbReference type="NCBI Taxonomy" id="1517983"/>
    <lineage>
        <taxon>Eukaryota</taxon>
        <taxon>Metazoa</taxon>
        <taxon>Chordata</taxon>
        <taxon>Craniata</taxon>
        <taxon>Vertebrata</taxon>
        <taxon>Euteleostomi</taxon>
        <taxon>Actinopterygii</taxon>
        <taxon>Neopterygii</taxon>
        <taxon>Teleostei</taxon>
        <taxon>Neoteleostei</taxon>
        <taxon>Acanthomorphata</taxon>
        <taxon>Ovalentaria</taxon>
        <taxon>Atherinomorphae</taxon>
        <taxon>Cyprinodontiformes</taxon>
        <taxon>Goodeidae</taxon>
        <taxon>Xenoophorus</taxon>
    </lineage>
</organism>
<sequence>MMRCATFTTRWRLWCSVGVQMVYQTVALLRGITVLNAELKSANNILREVLCVSMCAKVRYRADVMQPPWSVCPISKLGPVEWQFSARTRQESARDRWVQQQIKEARRHLPDDLDVLLSPLLLEQMAREAA</sequence>
<dbReference type="EMBL" id="JAHRIN010018253">
    <property type="protein sequence ID" value="MEQ2197858.1"/>
    <property type="molecule type" value="Genomic_DNA"/>
</dbReference>
<evidence type="ECO:0008006" key="3">
    <source>
        <dbReference type="Google" id="ProtNLM"/>
    </source>
</evidence>